<reference evidence="12 13" key="1">
    <citation type="submission" date="2020-08" db="EMBL/GenBank/DDBJ databases">
        <title>A Genomic Blueprint of the Chicken Gut Microbiome.</title>
        <authorList>
            <person name="Gilroy R."/>
            <person name="Ravi A."/>
            <person name="Getino M."/>
            <person name="Pursley I."/>
            <person name="Horton D.L."/>
            <person name="Alikhan N.-F."/>
            <person name="Baker D."/>
            <person name="Gharbi K."/>
            <person name="Hall N."/>
            <person name="Watson M."/>
            <person name="Adriaenssens E.M."/>
            <person name="Foster-Nyarko E."/>
            <person name="Jarju S."/>
            <person name="Secka A."/>
            <person name="Antonio M."/>
            <person name="Oren A."/>
            <person name="Chaudhuri R."/>
            <person name="La Ragione R.M."/>
            <person name="Hildebrand F."/>
            <person name="Pallen M.J."/>
        </authorList>
    </citation>
    <scope>NUCLEOTIDE SEQUENCE [LARGE SCALE GENOMIC DNA]</scope>
    <source>
        <strain evidence="12 13">Sa1BUA1</strain>
    </source>
</reference>
<evidence type="ECO:0000256" key="3">
    <source>
        <dbReference type="ARBA" id="ARBA00017144"/>
    </source>
</evidence>
<evidence type="ECO:0000256" key="1">
    <source>
        <dbReference type="ARBA" id="ARBA00009776"/>
    </source>
</evidence>
<dbReference type="EMBL" id="JACSPO010000005">
    <property type="protein sequence ID" value="MBD8062755.1"/>
    <property type="molecule type" value="Genomic_DNA"/>
</dbReference>
<evidence type="ECO:0000256" key="6">
    <source>
        <dbReference type="ARBA" id="ARBA00022741"/>
    </source>
</evidence>
<protein>
    <recommendedName>
        <fullName evidence="3 10">Thymidylate kinase</fullName>
        <ecNumber evidence="2 10">2.7.4.9</ecNumber>
    </recommendedName>
    <alternativeName>
        <fullName evidence="10">dTMP kinase</fullName>
    </alternativeName>
</protein>
<evidence type="ECO:0000256" key="7">
    <source>
        <dbReference type="ARBA" id="ARBA00022777"/>
    </source>
</evidence>
<dbReference type="PANTHER" id="PTHR10344:SF4">
    <property type="entry name" value="UMP-CMP KINASE 2, MITOCHONDRIAL"/>
    <property type="match status" value="1"/>
</dbReference>
<comment type="similarity">
    <text evidence="1 10">Belongs to the thymidylate kinase family.</text>
</comment>
<evidence type="ECO:0000313" key="13">
    <source>
        <dbReference type="Proteomes" id="UP000661894"/>
    </source>
</evidence>
<feature type="binding site" evidence="10">
    <location>
        <begin position="14"/>
        <end position="21"/>
    </location>
    <ligand>
        <name>ATP</name>
        <dbReference type="ChEBI" id="CHEBI:30616"/>
    </ligand>
</feature>
<dbReference type="NCBIfam" id="TIGR00041">
    <property type="entry name" value="DTMP_kinase"/>
    <property type="match status" value="1"/>
</dbReference>
<dbReference type="InterPro" id="IPR018095">
    <property type="entry name" value="Thymidylate_kin_CS"/>
</dbReference>
<evidence type="ECO:0000256" key="9">
    <source>
        <dbReference type="ARBA" id="ARBA00048743"/>
    </source>
</evidence>
<dbReference type="CDD" id="cd01672">
    <property type="entry name" value="TMPK"/>
    <property type="match status" value="1"/>
</dbReference>
<dbReference type="PANTHER" id="PTHR10344">
    <property type="entry name" value="THYMIDYLATE KINASE"/>
    <property type="match status" value="1"/>
</dbReference>
<sequence length="209" mass="22636">MTTHAAPLFIALEGGDGSGKSTQARLLQEWLEGHGCEVVLTREPGGTELGRTLRREVLHGEDLDPRTEALLYAADRAHHVHTLVRPALVRGAVVVTDRYIDSSVAYQGAGRRLGREEIRELSLWATGGLLPDLTVVLDLDAATAAARRSGEPDRLEREPHAFHEEVRAGFLALADAEPDRYAVVDASLPPQDVHRAVVAALSPLLGLVR</sequence>
<accession>A0ABR8Z342</accession>
<dbReference type="InterPro" id="IPR039430">
    <property type="entry name" value="Thymidylate_kin-like_dom"/>
</dbReference>
<dbReference type="HAMAP" id="MF_00165">
    <property type="entry name" value="Thymidylate_kinase"/>
    <property type="match status" value="1"/>
</dbReference>
<comment type="function">
    <text evidence="10">Phosphorylation of dTMP to form dTDP in both de novo and salvage pathways of dTTP synthesis.</text>
</comment>
<name>A0ABR8Z342_9MICO</name>
<keyword evidence="13" id="KW-1185">Reference proteome</keyword>
<evidence type="ECO:0000256" key="5">
    <source>
        <dbReference type="ARBA" id="ARBA00022727"/>
    </source>
</evidence>
<keyword evidence="5 10" id="KW-0545">Nucleotide biosynthesis</keyword>
<dbReference type="EC" id="2.7.4.9" evidence="2 10"/>
<dbReference type="GO" id="GO:0004798">
    <property type="term" value="F:dTMP kinase activity"/>
    <property type="evidence" value="ECO:0007669"/>
    <property type="project" value="UniProtKB-EC"/>
</dbReference>
<dbReference type="Proteomes" id="UP000661894">
    <property type="component" value="Unassembled WGS sequence"/>
</dbReference>
<evidence type="ECO:0000256" key="10">
    <source>
        <dbReference type="HAMAP-Rule" id="MF_00165"/>
    </source>
</evidence>
<keyword evidence="7 10" id="KW-0418">Kinase</keyword>
<evidence type="ECO:0000256" key="8">
    <source>
        <dbReference type="ARBA" id="ARBA00022840"/>
    </source>
</evidence>
<evidence type="ECO:0000313" key="12">
    <source>
        <dbReference type="EMBL" id="MBD8062755.1"/>
    </source>
</evidence>
<gene>
    <name evidence="10 12" type="primary">tmk</name>
    <name evidence="12" type="ORF">H9624_10500</name>
</gene>
<dbReference type="RefSeq" id="WP_251839861.1">
    <property type="nucleotide sequence ID" value="NZ_JACSPO010000005.1"/>
</dbReference>
<dbReference type="SUPFAM" id="SSF52540">
    <property type="entry name" value="P-loop containing nucleoside triphosphate hydrolases"/>
    <property type="match status" value="1"/>
</dbReference>
<organism evidence="12 13">
    <name type="scientific">Oceanitalea stevensii</name>
    <dbReference type="NCBI Taxonomy" id="2763072"/>
    <lineage>
        <taxon>Bacteria</taxon>
        <taxon>Bacillati</taxon>
        <taxon>Actinomycetota</taxon>
        <taxon>Actinomycetes</taxon>
        <taxon>Micrococcales</taxon>
        <taxon>Bogoriellaceae</taxon>
        <taxon>Georgenia</taxon>
    </lineage>
</organism>
<keyword evidence="4 10" id="KW-0808">Transferase</keyword>
<dbReference type="Pfam" id="PF02223">
    <property type="entry name" value="Thymidylate_kin"/>
    <property type="match status" value="1"/>
</dbReference>
<dbReference type="PROSITE" id="PS01331">
    <property type="entry name" value="THYMIDYLATE_KINASE"/>
    <property type="match status" value="1"/>
</dbReference>
<comment type="caution">
    <text evidence="12">The sequence shown here is derived from an EMBL/GenBank/DDBJ whole genome shotgun (WGS) entry which is preliminary data.</text>
</comment>
<evidence type="ECO:0000256" key="4">
    <source>
        <dbReference type="ARBA" id="ARBA00022679"/>
    </source>
</evidence>
<dbReference type="Gene3D" id="3.40.50.300">
    <property type="entry name" value="P-loop containing nucleotide triphosphate hydrolases"/>
    <property type="match status" value="1"/>
</dbReference>
<dbReference type="InterPro" id="IPR027417">
    <property type="entry name" value="P-loop_NTPase"/>
</dbReference>
<comment type="catalytic activity">
    <reaction evidence="9 10">
        <text>dTMP + ATP = dTDP + ADP</text>
        <dbReference type="Rhea" id="RHEA:13517"/>
        <dbReference type="ChEBI" id="CHEBI:30616"/>
        <dbReference type="ChEBI" id="CHEBI:58369"/>
        <dbReference type="ChEBI" id="CHEBI:63528"/>
        <dbReference type="ChEBI" id="CHEBI:456216"/>
        <dbReference type="EC" id="2.7.4.9"/>
    </reaction>
</comment>
<dbReference type="InterPro" id="IPR018094">
    <property type="entry name" value="Thymidylate_kinase"/>
</dbReference>
<feature type="domain" description="Thymidylate kinase-like" evidence="11">
    <location>
        <begin position="12"/>
        <end position="196"/>
    </location>
</feature>
<proteinExistence type="inferred from homology"/>
<evidence type="ECO:0000259" key="11">
    <source>
        <dbReference type="Pfam" id="PF02223"/>
    </source>
</evidence>
<keyword evidence="8 10" id="KW-0067">ATP-binding</keyword>
<evidence type="ECO:0000256" key="2">
    <source>
        <dbReference type="ARBA" id="ARBA00012980"/>
    </source>
</evidence>
<keyword evidence="6 10" id="KW-0547">Nucleotide-binding</keyword>